<evidence type="ECO:0000313" key="9">
    <source>
        <dbReference type="Proteomes" id="UP000002357"/>
    </source>
</evidence>
<dbReference type="GO" id="GO:0016020">
    <property type="term" value="C:membrane"/>
    <property type="evidence" value="ECO:0007669"/>
    <property type="project" value="UniProtKB-SubCell"/>
</dbReference>
<feature type="region of interest" description="Disordered" evidence="5">
    <location>
        <begin position="291"/>
        <end position="320"/>
    </location>
</feature>
<evidence type="ECO:0000256" key="4">
    <source>
        <dbReference type="ARBA" id="ARBA00023136"/>
    </source>
</evidence>
<evidence type="ECO:0000256" key="6">
    <source>
        <dbReference type="SAM" id="Phobius"/>
    </source>
</evidence>
<keyword evidence="3 6" id="KW-1133">Transmembrane helix</keyword>
<evidence type="ECO:0000256" key="1">
    <source>
        <dbReference type="ARBA" id="ARBA00004141"/>
    </source>
</evidence>
<reference evidence="8 9" key="1">
    <citation type="journal article" date="2010" name="Genome Biol. Evol.">
        <title>The sequence of a 1.8-mb bacterial linear plasmid reveals a rich evolutionary reservoir of secondary metabolic pathways.</title>
        <authorList>
            <person name="Medema M.H."/>
            <person name="Trefzer A."/>
            <person name="Kovalchuk A."/>
            <person name="van den Berg M."/>
            <person name="Mueller U."/>
            <person name="Heijne W."/>
            <person name="Wu L."/>
            <person name="Alam M.T."/>
            <person name="Ronning C.M."/>
            <person name="Nierman W.C."/>
            <person name="Bovenberg R.A.L."/>
            <person name="Breitling R."/>
            <person name="Takano E."/>
        </authorList>
    </citation>
    <scope>NUCLEOTIDE SEQUENCE [LARGE SCALE GENOMIC DNA]</scope>
    <source>
        <strain evidence="9">ATCC 27064 / DSM 738 / JCM 4710 / NBRC 13307 / NCIMB 12785 / NRRL 3585 / VKM Ac-602</strain>
        <plasmid evidence="8">pSCL4</plasmid>
    </source>
</reference>
<dbReference type="eggNOG" id="COG0671">
    <property type="taxonomic scope" value="Bacteria"/>
</dbReference>
<accession>D5SJA6</accession>
<dbReference type="InterPro" id="IPR052185">
    <property type="entry name" value="IPC_Synthase-Related"/>
</dbReference>
<dbReference type="PANTHER" id="PTHR31310:SF7">
    <property type="entry name" value="PA-PHOSPHATASE RELATED-FAMILY PROTEIN DDB_G0268928"/>
    <property type="match status" value="1"/>
</dbReference>
<dbReference type="PANTHER" id="PTHR31310">
    <property type="match status" value="1"/>
</dbReference>
<evidence type="ECO:0000259" key="7">
    <source>
        <dbReference type="Pfam" id="PF14378"/>
    </source>
</evidence>
<sequence>MPRVLSFTVVTRVAGVAYISYLIMSNGPPVFRLLLGGVAAVVVAMCHRWRAFALFASPLLIQFLVYDRQRVLSPAVTGVRINVTGPRDWELAWFGVRTDHGPMTPAEWMQDHTTPVLDALCGLVYLLFMVGFIALAAWWRFGARRVEAQAITWALLALHLIGYTIHLLHPTAPPWYVERYGTGPAVATAPPEAAGGLRFDRLLGISWFSSQYSGSSSVFGALPSLHVGQTFLAALFAWRYRSLRVVTAGFFGLVLLASVYLNHHYIVDGIVGMAIAGLVFATTVHVVRRTGASRSGESPPVRPPRRGAGPPPADGAASTR</sequence>
<keyword evidence="9" id="KW-1185">Reference proteome</keyword>
<dbReference type="OrthoDB" id="629685at2"/>
<dbReference type="AlphaFoldDB" id="D5SJA6"/>
<name>D5SJA6_STRCL</name>
<evidence type="ECO:0000313" key="8">
    <source>
        <dbReference type="EMBL" id="EFG03999.2"/>
    </source>
</evidence>
<feature type="domain" description="Inositolphosphotransferase Aur1/Ipt1" evidence="7">
    <location>
        <begin position="108"/>
        <end position="281"/>
    </location>
</feature>
<dbReference type="Pfam" id="PF14378">
    <property type="entry name" value="PAP2_3"/>
    <property type="match status" value="1"/>
</dbReference>
<evidence type="ECO:0000256" key="2">
    <source>
        <dbReference type="ARBA" id="ARBA00022692"/>
    </source>
</evidence>
<keyword evidence="8" id="KW-0614">Plasmid</keyword>
<organism evidence="8 9">
    <name type="scientific">Streptomyces clavuligerus</name>
    <dbReference type="NCBI Taxonomy" id="1901"/>
    <lineage>
        <taxon>Bacteria</taxon>
        <taxon>Bacillati</taxon>
        <taxon>Actinomycetota</taxon>
        <taxon>Actinomycetes</taxon>
        <taxon>Kitasatosporales</taxon>
        <taxon>Streptomycetaceae</taxon>
        <taxon>Streptomyces</taxon>
    </lineage>
</organism>
<feature type="transmembrane region" description="Helical" evidence="6">
    <location>
        <begin position="218"/>
        <end position="238"/>
    </location>
</feature>
<feature type="transmembrane region" description="Helical" evidence="6">
    <location>
        <begin position="269"/>
        <end position="287"/>
    </location>
</feature>
<keyword evidence="2 6" id="KW-0812">Transmembrane</keyword>
<dbReference type="Proteomes" id="UP000002357">
    <property type="component" value="Plasmid pSCL4"/>
</dbReference>
<feature type="transmembrane region" description="Helical" evidence="6">
    <location>
        <begin position="6"/>
        <end position="23"/>
    </location>
</feature>
<feature type="transmembrane region" description="Helical" evidence="6">
    <location>
        <begin position="116"/>
        <end position="138"/>
    </location>
</feature>
<feature type="transmembrane region" description="Helical" evidence="6">
    <location>
        <begin position="150"/>
        <end position="169"/>
    </location>
</feature>
<dbReference type="CDD" id="cd03386">
    <property type="entry name" value="PAP2_Aur1_like"/>
    <property type="match status" value="1"/>
</dbReference>
<feature type="transmembrane region" description="Helical" evidence="6">
    <location>
        <begin position="245"/>
        <end position="263"/>
    </location>
</feature>
<dbReference type="InterPro" id="IPR026841">
    <property type="entry name" value="Aur1/Ipt1"/>
</dbReference>
<geneLocation type="plasmid" evidence="8 9">
    <name>pSCL4</name>
</geneLocation>
<protein>
    <submittedName>
        <fullName evidence="8">PAP2 family protein</fullName>
    </submittedName>
</protein>
<comment type="subcellular location">
    <subcellularLocation>
        <location evidence="1">Membrane</location>
        <topology evidence="1">Multi-pass membrane protein</topology>
    </subcellularLocation>
</comment>
<dbReference type="EMBL" id="CM000914">
    <property type="protein sequence ID" value="EFG03999.2"/>
    <property type="molecule type" value="Genomic_DNA"/>
</dbReference>
<evidence type="ECO:0000256" key="5">
    <source>
        <dbReference type="SAM" id="MobiDB-lite"/>
    </source>
</evidence>
<proteinExistence type="predicted"/>
<keyword evidence="4 6" id="KW-0472">Membrane</keyword>
<gene>
    <name evidence="8" type="ORF">SCLAV_p0509</name>
</gene>
<dbReference type="RefSeq" id="WP_003963137.1">
    <property type="nucleotide sequence ID" value="NZ_CM000914.1"/>
</dbReference>
<evidence type="ECO:0000256" key="3">
    <source>
        <dbReference type="ARBA" id="ARBA00022989"/>
    </source>
</evidence>
<feature type="transmembrane region" description="Helical" evidence="6">
    <location>
        <begin position="30"/>
        <end position="50"/>
    </location>
</feature>